<evidence type="ECO:0000313" key="1">
    <source>
        <dbReference type="EMBL" id="KAJ8634684.1"/>
    </source>
</evidence>
<comment type="caution">
    <text evidence="1">The sequence shown here is derived from an EMBL/GenBank/DDBJ whole genome shotgun (WGS) entry which is preliminary data.</text>
</comment>
<gene>
    <name evidence="1" type="ORF">MRB53_008951</name>
</gene>
<evidence type="ECO:0000313" key="2">
    <source>
        <dbReference type="Proteomes" id="UP001234297"/>
    </source>
</evidence>
<reference evidence="1 2" key="1">
    <citation type="journal article" date="2022" name="Hortic Res">
        <title>A haplotype resolved chromosomal level avocado genome allows analysis of novel avocado genes.</title>
        <authorList>
            <person name="Nath O."/>
            <person name="Fletcher S.J."/>
            <person name="Hayward A."/>
            <person name="Shaw L.M."/>
            <person name="Masouleh A.K."/>
            <person name="Furtado A."/>
            <person name="Henry R.J."/>
            <person name="Mitter N."/>
        </authorList>
    </citation>
    <scope>NUCLEOTIDE SEQUENCE [LARGE SCALE GENOMIC DNA]</scope>
    <source>
        <strain evidence="2">cv. Hass</strain>
    </source>
</reference>
<accession>A0ACC2LMN7</accession>
<organism evidence="1 2">
    <name type="scientific">Persea americana</name>
    <name type="common">Avocado</name>
    <dbReference type="NCBI Taxonomy" id="3435"/>
    <lineage>
        <taxon>Eukaryota</taxon>
        <taxon>Viridiplantae</taxon>
        <taxon>Streptophyta</taxon>
        <taxon>Embryophyta</taxon>
        <taxon>Tracheophyta</taxon>
        <taxon>Spermatophyta</taxon>
        <taxon>Magnoliopsida</taxon>
        <taxon>Magnoliidae</taxon>
        <taxon>Laurales</taxon>
        <taxon>Lauraceae</taxon>
        <taxon>Persea</taxon>
    </lineage>
</organism>
<sequence>MMDSGGFHAAASSLRQTSTEPKIAPTVRRRNSGSDFGRTSPNPGKSIKNRTFFSGSSSGSTLFQMGGVITRCKPKQEHRDNLSLLRRAIADSKKELETNRQGRVLIGYLCANYRLAIDSFKFTMANLLFGKQLGGAIAIPSWTREPEAL</sequence>
<keyword evidence="2" id="KW-1185">Reference proteome</keyword>
<dbReference type="Proteomes" id="UP001234297">
    <property type="component" value="Chromosome 3"/>
</dbReference>
<name>A0ACC2LMN7_PERAE</name>
<protein>
    <submittedName>
        <fullName evidence="1">Uncharacterized protein</fullName>
    </submittedName>
</protein>
<proteinExistence type="predicted"/>
<dbReference type="EMBL" id="CM056811">
    <property type="protein sequence ID" value="KAJ8634684.1"/>
    <property type="molecule type" value="Genomic_DNA"/>
</dbReference>